<evidence type="ECO:0008006" key="3">
    <source>
        <dbReference type="Google" id="ProtNLM"/>
    </source>
</evidence>
<evidence type="ECO:0000313" key="1">
    <source>
        <dbReference type="EMBL" id="PVZ93813.1"/>
    </source>
</evidence>
<dbReference type="EMBL" id="QEOP01000002">
    <property type="protein sequence ID" value="PVZ93813.1"/>
    <property type="molecule type" value="Genomic_DNA"/>
</dbReference>
<name>A0A2V1HMG8_9MICO</name>
<proteinExistence type="predicted"/>
<accession>A0A2V1HMG8</accession>
<dbReference type="OrthoDB" id="4504900at2"/>
<gene>
    <name evidence="1" type="ORF">DDQ50_08470</name>
</gene>
<evidence type="ECO:0000313" key="2">
    <source>
        <dbReference type="Proteomes" id="UP000244893"/>
    </source>
</evidence>
<organism evidence="1 2">
    <name type="scientific">Amnibacterium flavum</name>
    <dbReference type="NCBI Taxonomy" id="2173173"/>
    <lineage>
        <taxon>Bacteria</taxon>
        <taxon>Bacillati</taxon>
        <taxon>Actinomycetota</taxon>
        <taxon>Actinomycetes</taxon>
        <taxon>Micrococcales</taxon>
        <taxon>Microbacteriaceae</taxon>
        <taxon>Amnibacterium</taxon>
    </lineage>
</organism>
<dbReference type="RefSeq" id="WP_116756327.1">
    <property type="nucleotide sequence ID" value="NZ_JBHUEX010000001.1"/>
</dbReference>
<reference evidence="1 2" key="1">
    <citation type="submission" date="2018-05" db="EMBL/GenBank/DDBJ databases">
        <title>Amnibacterium sp. M8JJ-5, whole genome shotgun sequence.</title>
        <authorList>
            <person name="Tuo L."/>
        </authorList>
    </citation>
    <scope>NUCLEOTIDE SEQUENCE [LARGE SCALE GENOMIC DNA]</scope>
    <source>
        <strain evidence="1 2">M8JJ-5</strain>
    </source>
</reference>
<dbReference type="Gene3D" id="3.20.20.210">
    <property type="match status" value="1"/>
</dbReference>
<sequence length="351" mass="38164">MTEPRGALLVGSVNLPDAESTMRAAAEILGDRLKRIPDGEVGDRFHWIAFQPDVLAVTEGLERVGDTPFLVKHLDVRPLRIADGVAAADLELPSLGYADSALESWEVFTALQAAGVIAAGTRFQVSLPTPAAVVGAFIIDADRAAFEPVYAAAIYRELDTIVDAIPHEQLAIQWDTAVEFAFIEGSGYEDRFGGAYRPWFDDVWDGVIARAVEQAGRVPEPVEVGFHLCYGDAGEKHFFEPADTGNLARFAQELVDAAPRPIDWIHLPVPIARDDDAYYLPLESLVLPEGTDLFLGLIHREDGVEGATRRISTARRHVGEFGVATECGCGRAPEDQTIPLLETHREVSAAI</sequence>
<protein>
    <recommendedName>
        <fullName evidence="3">Methionine synthase</fullName>
    </recommendedName>
</protein>
<keyword evidence="2" id="KW-1185">Reference proteome</keyword>
<dbReference type="SUPFAM" id="SSF51726">
    <property type="entry name" value="UROD/MetE-like"/>
    <property type="match status" value="1"/>
</dbReference>
<dbReference type="InterPro" id="IPR038071">
    <property type="entry name" value="UROD/MetE-like_sf"/>
</dbReference>
<comment type="caution">
    <text evidence="1">The sequence shown here is derived from an EMBL/GenBank/DDBJ whole genome shotgun (WGS) entry which is preliminary data.</text>
</comment>
<dbReference type="AlphaFoldDB" id="A0A2V1HMG8"/>
<dbReference type="Proteomes" id="UP000244893">
    <property type="component" value="Unassembled WGS sequence"/>
</dbReference>